<dbReference type="GO" id="GO:0005829">
    <property type="term" value="C:cytosol"/>
    <property type="evidence" value="ECO:0007669"/>
    <property type="project" value="TreeGrafter"/>
</dbReference>
<dbReference type="GO" id="GO:0003700">
    <property type="term" value="F:DNA-binding transcription factor activity"/>
    <property type="evidence" value="ECO:0007669"/>
    <property type="project" value="TreeGrafter"/>
</dbReference>
<proteinExistence type="predicted"/>
<organism evidence="1 2">
    <name type="scientific">Alloscardovia theropitheci</name>
    <dbReference type="NCBI Taxonomy" id="2496842"/>
    <lineage>
        <taxon>Bacteria</taxon>
        <taxon>Bacillati</taxon>
        <taxon>Actinomycetota</taxon>
        <taxon>Actinomycetes</taxon>
        <taxon>Bifidobacteriales</taxon>
        <taxon>Bifidobacteriaceae</taxon>
        <taxon>Alloscardovia</taxon>
    </lineage>
</organism>
<reference evidence="1 2" key="1">
    <citation type="submission" date="2018-12" db="EMBL/GenBank/DDBJ databases">
        <title>Alloscrdovia theropitheci sp. nov: a novel taxon from the feces of the bleeding-herat monkey (Theropithecus geleda).</title>
        <authorList>
            <person name="Modesto M."/>
        </authorList>
    </citation>
    <scope>NUCLEOTIDE SEQUENCE [LARGE SCALE GENOMIC DNA]</scope>
    <source>
        <strain evidence="1 2">GLDI4/2</strain>
    </source>
</reference>
<sequence>MCDDTTCKKSFALRRGGRMNLHFTIAMHALAYLAKHHDSSFSSSQLAELICVNPVQLRTVMTQLVHNDLVIASPGKFGGYKSIENAQEIQLSLIFNLFRIKTPDTRVITGEPTSTCAIARNMKSIIEDFQTEELTLLSDFYSHKTIGDILTIVNSKENSHD</sequence>
<dbReference type="SUPFAM" id="SSF46785">
    <property type="entry name" value="Winged helix' DNA-binding domain"/>
    <property type="match status" value="1"/>
</dbReference>
<dbReference type="AlphaFoldDB" id="A0A4R0QY21"/>
<dbReference type="PROSITE" id="PS51197">
    <property type="entry name" value="HTH_RRF2_2"/>
    <property type="match status" value="1"/>
</dbReference>
<dbReference type="InterPro" id="IPR000944">
    <property type="entry name" value="Tscrpt_reg_Rrf2"/>
</dbReference>
<dbReference type="EMBL" id="RXLP01000017">
    <property type="protein sequence ID" value="TCD54441.1"/>
    <property type="molecule type" value="Genomic_DNA"/>
</dbReference>
<dbReference type="InterPro" id="IPR036390">
    <property type="entry name" value="WH_DNA-bd_sf"/>
</dbReference>
<gene>
    <name evidence="1" type="ORF">EJ419_03475</name>
</gene>
<dbReference type="OrthoDB" id="3242805at2"/>
<keyword evidence="2" id="KW-1185">Reference proteome</keyword>
<dbReference type="Gene3D" id="1.10.10.10">
    <property type="entry name" value="Winged helix-like DNA-binding domain superfamily/Winged helix DNA-binding domain"/>
    <property type="match status" value="1"/>
</dbReference>
<evidence type="ECO:0000313" key="1">
    <source>
        <dbReference type="EMBL" id="TCD54441.1"/>
    </source>
</evidence>
<accession>A0A4R0QY21</accession>
<name>A0A4R0QY21_9BIFI</name>
<dbReference type="Proteomes" id="UP000291289">
    <property type="component" value="Unassembled WGS sequence"/>
</dbReference>
<dbReference type="PANTHER" id="PTHR33221">
    <property type="entry name" value="WINGED HELIX-TURN-HELIX TRANSCRIPTIONAL REGULATOR, RRF2 FAMILY"/>
    <property type="match status" value="1"/>
</dbReference>
<dbReference type="PANTHER" id="PTHR33221:SF15">
    <property type="entry name" value="HTH-TYPE TRANSCRIPTIONAL REGULATOR YWGB-RELATED"/>
    <property type="match status" value="1"/>
</dbReference>
<dbReference type="InterPro" id="IPR036388">
    <property type="entry name" value="WH-like_DNA-bd_sf"/>
</dbReference>
<comment type="caution">
    <text evidence="1">The sequence shown here is derived from an EMBL/GenBank/DDBJ whole genome shotgun (WGS) entry which is preliminary data.</text>
</comment>
<protein>
    <submittedName>
        <fullName evidence="1">Transcriptional regulator</fullName>
    </submittedName>
</protein>
<dbReference type="Pfam" id="PF02082">
    <property type="entry name" value="Rrf2"/>
    <property type="match status" value="1"/>
</dbReference>
<evidence type="ECO:0000313" key="2">
    <source>
        <dbReference type="Proteomes" id="UP000291289"/>
    </source>
</evidence>